<comment type="caution">
    <text evidence="1">The sequence shown here is derived from an EMBL/GenBank/DDBJ whole genome shotgun (WGS) entry which is preliminary data.</text>
</comment>
<reference evidence="1 2" key="1">
    <citation type="submission" date="2021-04" db="EMBL/GenBank/DDBJ databases">
        <title>The complete genome sequence of Neokomagataea sp. TBRC 2177.</title>
        <authorList>
            <person name="Charoenyingcharoen P."/>
            <person name="Yukphan P."/>
        </authorList>
    </citation>
    <scope>NUCLEOTIDE SEQUENCE [LARGE SCALE GENOMIC DNA]</scope>
    <source>
        <strain evidence="1 2">TBRC 2177</strain>
    </source>
</reference>
<organism evidence="1 2">
    <name type="scientific">Neokomagataea anthophila</name>
    <dbReference type="NCBI Taxonomy" id="2826925"/>
    <lineage>
        <taxon>Bacteria</taxon>
        <taxon>Pseudomonadati</taxon>
        <taxon>Pseudomonadota</taxon>
        <taxon>Alphaproteobacteria</taxon>
        <taxon>Acetobacterales</taxon>
        <taxon>Acetobacteraceae</taxon>
        <taxon>Neokomagataea</taxon>
    </lineage>
</organism>
<gene>
    <name evidence="1" type="ORF">KB213_11565</name>
</gene>
<protein>
    <submittedName>
        <fullName evidence="1">Uncharacterized protein</fullName>
    </submittedName>
</protein>
<proteinExistence type="predicted"/>
<dbReference type="Proteomes" id="UP000677812">
    <property type="component" value="Unassembled WGS sequence"/>
</dbReference>
<sequence>MGYDVEITRSPLFSRKPGPKITLDEWFEVIRRDPDLKFVIPENAADQGVDTALWTAHPDGEEGGSTLWCVDGQIVAKNPDEPLIRKMAMLAVRLDADVIGDNGEYYELDEEGGLVSGEAETLPTSETQPKFIGSGVILYGAGSSKCAAFLSHIRKESYDSTTELSSRAEMMKHCYYSWYQGLVSAINENRTKDGASLIQIGNAGERCARDIDFLIAYGEKHPDQYFYDAAAALLRHYKDNPAV</sequence>
<accession>A0ABS5E9V0</accession>
<evidence type="ECO:0000313" key="2">
    <source>
        <dbReference type="Proteomes" id="UP000677812"/>
    </source>
</evidence>
<dbReference type="EMBL" id="JAGRQH010000014">
    <property type="protein sequence ID" value="MBR0560687.1"/>
    <property type="molecule type" value="Genomic_DNA"/>
</dbReference>
<keyword evidence="2" id="KW-1185">Reference proteome</keyword>
<name>A0ABS5E9V0_9PROT</name>
<dbReference type="RefSeq" id="WP_211683302.1">
    <property type="nucleotide sequence ID" value="NZ_JAGRQH010000014.1"/>
</dbReference>
<evidence type="ECO:0000313" key="1">
    <source>
        <dbReference type="EMBL" id="MBR0560687.1"/>
    </source>
</evidence>